<gene>
    <name evidence="3" type="ORF">CRI93_12780</name>
</gene>
<dbReference type="PANTHER" id="PTHR30203">
    <property type="entry name" value="OUTER MEMBRANE CATION EFFLUX PROTEIN"/>
    <property type="match status" value="1"/>
</dbReference>
<dbReference type="EMBL" id="PDEP01000013">
    <property type="protein sequence ID" value="PEN05563.1"/>
    <property type="molecule type" value="Genomic_DNA"/>
</dbReference>
<dbReference type="InterPro" id="IPR003423">
    <property type="entry name" value="OMP_efflux"/>
</dbReference>
<feature type="region of interest" description="Disordered" evidence="2">
    <location>
        <begin position="67"/>
        <end position="95"/>
    </location>
</feature>
<evidence type="ECO:0000313" key="3">
    <source>
        <dbReference type="EMBL" id="PEN05563.1"/>
    </source>
</evidence>
<dbReference type="OrthoDB" id="9791261at2"/>
<dbReference type="Proteomes" id="UP000221024">
    <property type="component" value="Unassembled WGS sequence"/>
</dbReference>
<reference evidence="3 4" key="1">
    <citation type="submission" date="2017-10" db="EMBL/GenBank/DDBJ databases">
        <title>Draft genome of Longimonas halophila.</title>
        <authorList>
            <person name="Goh K.M."/>
            <person name="Shamsir M.S."/>
            <person name="Lim S.W."/>
        </authorList>
    </citation>
    <scope>NUCLEOTIDE SEQUENCE [LARGE SCALE GENOMIC DNA]</scope>
    <source>
        <strain evidence="3 4">KCTC 42399</strain>
    </source>
</reference>
<proteinExistence type="inferred from homology"/>
<dbReference type="PANTHER" id="PTHR30203:SF24">
    <property type="entry name" value="BLR4935 PROTEIN"/>
    <property type="match status" value="1"/>
</dbReference>
<dbReference type="Gene3D" id="1.20.1600.10">
    <property type="entry name" value="Outer membrane efflux proteins (OEP)"/>
    <property type="match status" value="1"/>
</dbReference>
<dbReference type="InterPro" id="IPR010131">
    <property type="entry name" value="MdtP/NodT-like"/>
</dbReference>
<evidence type="ECO:0000313" key="4">
    <source>
        <dbReference type="Proteomes" id="UP000221024"/>
    </source>
</evidence>
<organism evidence="3 4">
    <name type="scientific">Longimonas halophila</name>
    <dbReference type="NCBI Taxonomy" id="1469170"/>
    <lineage>
        <taxon>Bacteria</taxon>
        <taxon>Pseudomonadati</taxon>
        <taxon>Rhodothermota</taxon>
        <taxon>Rhodothermia</taxon>
        <taxon>Rhodothermales</taxon>
        <taxon>Salisaetaceae</taxon>
        <taxon>Longimonas</taxon>
    </lineage>
</organism>
<accession>A0A2H3NJ80</accession>
<protein>
    <submittedName>
        <fullName evidence="3">Transporter</fullName>
    </submittedName>
</protein>
<name>A0A2H3NJ80_9BACT</name>
<sequence>MLRVSYICVVHSHRYRHFSAEGLLRPFDLIGELSMYLRYISSSSVFLTAVFVASFFAGCTATHDTAWPEPRPLGGDTTAYQPPHDGLPDNDSARGVVSEGVNREALRPTTETAGRSLVSSDTLALPDALALALQENPRLQSFAWEVRAREAQALQAGLYPNPTLSAEAEDLPTGEPLGGFLGAEQSVRLGIPLELWGRPWKQRDVAEAERDLAGWDYEAARLDVTTQATKAFIGVLAAQERVRLTEELVRLSEEVYQTVSRQVEAGEVSPVEQTRTRVPLSEARIQRSRARQSLESARTTLAGTWGRPEAPPFEAVTGPFGPVRALPPLSTVRPLAARNPQVARQAANIQQAEAQLSLEKVSRYPVPEVTAGWQRFGGPGTEAFAAGIALPLPLFDRNQGATQRARYRLQRTIQEQRDARVRVDTALTRSYRQLAAAYSEVQTIRKETLPAARSAFTAIRQGYREGKFGYLEVLDAQRTLFDVQRQEVRALSTYYQRRADVEHLIATPLAKVPDE</sequence>
<evidence type="ECO:0000256" key="2">
    <source>
        <dbReference type="SAM" id="MobiDB-lite"/>
    </source>
</evidence>
<dbReference type="SUPFAM" id="SSF56954">
    <property type="entry name" value="Outer membrane efflux proteins (OEP)"/>
    <property type="match status" value="1"/>
</dbReference>
<dbReference type="AlphaFoldDB" id="A0A2H3NJ80"/>
<evidence type="ECO:0000256" key="1">
    <source>
        <dbReference type="ARBA" id="ARBA00007613"/>
    </source>
</evidence>
<comment type="caution">
    <text evidence="3">The sequence shown here is derived from an EMBL/GenBank/DDBJ whole genome shotgun (WGS) entry which is preliminary data.</text>
</comment>
<dbReference type="GO" id="GO:0015562">
    <property type="term" value="F:efflux transmembrane transporter activity"/>
    <property type="evidence" value="ECO:0007669"/>
    <property type="project" value="InterPro"/>
</dbReference>
<comment type="similarity">
    <text evidence="1">Belongs to the outer membrane factor (OMF) (TC 1.B.17) family.</text>
</comment>
<dbReference type="Pfam" id="PF02321">
    <property type="entry name" value="OEP"/>
    <property type="match status" value="2"/>
</dbReference>
<keyword evidence="4" id="KW-1185">Reference proteome</keyword>